<reference evidence="4 5" key="1">
    <citation type="submission" date="2018-03" db="EMBL/GenBank/DDBJ databases">
        <title>Bioinformatic expansion and discovery of thiopeptide antibiotics.</title>
        <authorList>
            <person name="Schwalen C.J."/>
            <person name="Hudson G.A."/>
            <person name="Mitchell D.A."/>
        </authorList>
    </citation>
    <scope>NUCLEOTIDE SEQUENCE [LARGE SCALE GENOMIC DNA]</scope>
    <source>
        <strain evidence="4 5">ATCC 21389</strain>
    </source>
</reference>
<dbReference type="Pfam" id="PF01757">
    <property type="entry name" value="Acyl_transf_3"/>
    <property type="match status" value="1"/>
</dbReference>
<keyword evidence="2" id="KW-0472">Membrane</keyword>
<dbReference type="EMBL" id="PYBW01000070">
    <property type="protein sequence ID" value="PYC77198.1"/>
    <property type="molecule type" value="Genomic_DNA"/>
</dbReference>
<dbReference type="OrthoDB" id="9807745at2"/>
<accession>A0A2V4N0D7</accession>
<gene>
    <name evidence="4" type="ORF">C7C46_19705</name>
</gene>
<evidence type="ECO:0000256" key="1">
    <source>
        <dbReference type="SAM" id="MobiDB-lite"/>
    </source>
</evidence>
<name>A0A2V4N0D7_9ACTN</name>
<dbReference type="RefSeq" id="WP_110671187.1">
    <property type="nucleotide sequence ID" value="NZ_PYBW01000070.1"/>
</dbReference>
<feature type="transmembrane region" description="Helical" evidence="2">
    <location>
        <begin position="388"/>
        <end position="409"/>
    </location>
</feature>
<feature type="transmembrane region" description="Helical" evidence="2">
    <location>
        <begin position="319"/>
        <end position="342"/>
    </location>
</feature>
<dbReference type="Proteomes" id="UP000248039">
    <property type="component" value="Unassembled WGS sequence"/>
</dbReference>
<keyword evidence="4" id="KW-0808">Transferase</keyword>
<keyword evidence="4" id="KW-0012">Acyltransferase</keyword>
<dbReference type="PANTHER" id="PTHR23028">
    <property type="entry name" value="ACETYLTRANSFERASE"/>
    <property type="match status" value="1"/>
</dbReference>
<feature type="transmembrane region" description="Helical" evidence="2">
    <location>
        <begin position="287"/>
        <end position="307"/>
    </location>
</feature>
<evidence type="ECO:0000313" key="4">
    <source>
        <dbReference type="EMBL" id="PYC77198.1"/>
    </source>
</evidence>
<feature type="transmembrane region" description="Helical" evidence="2">
    <location>
        <begin position="214"/>
        <end position="233"/>
    </location>
</feature>
<keyword evidence="2" id="KW-0812">Transmembrane</keyword>
<dbReference type="PANTHER" id="PTHR23028:SF131">
    <property type="entry name" value="BLR2367 PROTEIN"/>
    <property type="match status" value="1"/>
</dbReference>
<dbReference type="InterPro" id="IPR002656">
    <property type="entry name" value="Acyl_transf_3_dom"/>
</dbReference>
<feature type="domain" description="Acyltransferase 3" evidence="3">
    <location>
        <begin position="29"/>
        <end position="404"/>
    </location>
</feature>
<protein>
    <submittedName>
        <fullName evidence="4">Acyltransferase</fullName>
    </submittedName>
</protein>
<feature type="transmembrane region" description="Helical" evidence="2">
    <location>
        <begin position="184"/>
        <end position="208"/>
    </location>
</feature>
<dbReference type="InterPro" id="IPR050879">
    <property type="entry name" value="Acyltransferase_3"/>
</dbReference>
<organism evidence="4 5">
    <name type="scientific">Streptomyces tateyamensis</name>
    <dbReference type="NCBI Taxonomy" id="565073"/>
    <lineage>
        <taxon>Bacteria</taxon>
        <taxon>Bacillati</taxon>
        <taxon>Actinomycetota</taxon>
        <taxon>Actinomycetes</taxon>
        <taxon>Kitasatosporales</taxon>
        <taxon>Streptomycetaceae</taxon>
        <taxon>Streptomyces</taxon>
    </lineage>
</organism>
<feature type="transmembrane region" description="Helical" evidence="2">
    <location>
        <begin position="65"/>
        <end position="83"/>
    </location>
</feature>
<comment type="caution">
    <text evidence="4">The sequence shown here is derived from an EMBL/GenBank/DDBJ whole genome shotgun (WGS) entry which is preliminary data.</text>
</comment>
<feature type="transmembrane region" description="Helical" evidence="2">
    <location>
        <begin position="264"/>
        <end position="280"/>
    </location>
</feature>
<sequence length="459" mass="49483">MNLITARSGLRGRRTDGGQRTGSGQSRLGWLDGLRGIAALAVALQHFDITTLVSWGGDVRQNFDFGLYGVMAFFLVSGYIIPASLERRGDVRAFWVGRVFRIHPALIATIVVCLLVLPADKQAVAIFQSKHPSLDLLANSLMLQDLMGVTSGLRVMWTLTYEMIFYFVVSALFVLGWHRRSAGVAMLSAGVALLFGTAIATSTITVSLASTKHLVLAVAVIVVTALALILTGGKSAIRTGALMLAGVALTLVLLNGRAPAYETFMIFATMFAGTVIYRAEQGQIDRVLAWVCCGFVLLAGVLVGPLYNHDGYQNQTWTTGWVSWSSSYALAWGSFGLFMLLRKRRIPRVLTWLGAISFSVYLVHVPVLMAMGGPAERPTFTAPLSQKVLWTVGFFVFVLISSELLYRLVEMPMQKVGRRVVKALDRRTATPPAAPVLPAQPGPGEPELLPAGAGGPSAG</sequence>
<feature type="transmembrane region" description="Helical" evidence="2">
    <location>
        <begin position="349"/>
        <end position="368"/>
    </location>
</feature>
<feature type="region of interest" description="Disordered" evidence="1">
    <location>
        <begin position="1"/>
        <end position="24"/>
    </location>
</feature>
<evidence type="ECO:0000256" key="2">
    <source>
        <dbReference type="SAM" id="Phobius"/>
    </source>
</evidence>
<feature type="transmembrane region" description="Helical" evidence="2">
    <location>
        <begin position="240"/>
        <end position="258"/>
    </location>
</feature>
<evidence type="ECO:0000259" key="3">
    <source>
        <dbReference type="Pfam" id="PF01757"/>
    </source>
</evidence>
<dbReference type="GO" id="GO:0000271">
    <property type="term" value="P:polysaccharide biosynthetic process"/>
    <property type="evidence" value="ECO:0007669"/>
    <property type="project" value="TreeGrafter"/>
</dbReference>
<feature type="transmembrane region" description="Helical" evidence="2">
    <location>
        <begin position="155"/>
        <end position="177"/>
    </location>
</feature>
<feature type="transmembrane region" description="Helical" evidence="2">
    <location>
        <begin position="95"/>
        <end position="117"/>
    </location>
</feature>
<keyword evidence="5" id="KW-1185">Reference proteome</keyword>
<proteinExistence type="predicted"/>
<feature type="compositionally biased region" description="Pro residues" evidence="1">
    <location>
        <begin position="432"/>
        <end position="444"/>
    </location>
</feature>
<evidence type="ECO:0000313" key="5">
    <source>
        <dbReference type="Proteomes" id="UP000248039"/>
    </source>
</evidence>
<dbReference type="GO" id="GO:0016747">
    <property type="term" value="F:acyltransferase activity, transferring groups other than amino-acyl groups"/>
    <property type="evidence" value="ECO:0007669"/>
    <property type="project" value="InterPro"/>
</dbReference>
<dbReference type="GO" id="GO:0016020">
    <property type="term" value="C:membrane"/>
    <property type="evidence" value="ECO:0007669"/>
    <property type="project" value="TreeGrafter"/>
</dbReference>
<keyword evidence="2" id="KW-1133">Transmembrane helix</keyword>
<feature type="region of interest" description="Disordered" evidence="1">
    <location>
        <begin position="431"/>
        <end position="459"/>
    </location>
</feature>
<dbReference type="AlphaFoldDB" id="A0A2V4N0D7"/>